<dbReference type="PROSITE" id="PS51257">
    <property type="entry name" value="PROKAR_LIPOPROTEIN"/>
    <property type="match status" value="1"/>
</dbReference>
<evidence type="ECO:0008006" key="4">
    <source>
        <dbReference type="Google" id="ProtNLM"/>
    </source>
</evidence>
<dbReference type="RefSeq" id="WP_173201266.1">
    <property type="nucleotide sequence ID" value="NZ_JABFCX010000003.1"/>
</dbReference>
<feature type="signal peptide" evidence="1">
    <location>
        <begin position="1"/>
        <end position="17"/>
    </location>
</feature>
<evidence type="ECO:0000313" key="2">
    <source>
        <dbReference type="EMBL" id="NNU17646.1"/>
    </source>
</evidence>
<organism evidence="2 3">
    <name type="scientific">Parvularcula mediterranea</name>
    <dbReference type="NCBI Taxonomy" id="2732508"/>
    <lineage>
        <taxon>Bacteria</taxon>
        <taxon>Pseudomonadati</taxon>
        <taxon>Pseudomonadota</taxon>
        <taxon>Alphaproteobacteria</taxon>
        <taxon>Parvularculales</taxon>
        <taxon>Parvularculaceae</taxon>
        <taxon>Parvularcula</taxon>
    </lineage>
</organism>
<dbReference type="Proteomes" id="UP000536835">
    <property type="component" value="Unassembled WGS sequence"/>
</dbReference>
<keyword evidence="1" id="KW-0732">Signal</keyword>
<name>A0A7Y3W6U4_9PROT</name>
<feature type="chain" id="PRO_5031201667" description="Lipoprotein" evidence="1">
    <location>
        <begin position="18"/>
        <end position="227"/>
    </location>
</feature>
<keyword evidence="3" id="KW-1185">Reference proteome</keyword>
<dbReference type="EMBL" id="JABFCX010000003">
    <property type="protein sequence ID" value="NNU17646.1"/>
    <property type="molecule type" value="Genomic_DNA"/>
</dbReference>
<proteinExistence type="predicted"/>
<evidence type="ECO:0000256" key="1">
    <source>
        <dbReference type="SAM" id="SignalP"/>
    </source>
</evidence>
<reference evidence="2 3" key="1">
    <citation type="submission" date="2020-05" db="EMBL/GenBank/DDBJ databases">
        <title>Parvularcula mediterraneae sp. nov., isolated from polypropylene straw from shallow seawater of the seashore of Laganas in Zakynthos island, Greece.</title>
        <authorList>
            <person name="Szabo I."/>
            <person name="Al-Omari J."/>
            <person name="Rado J."/>
            <person name="Szerdahelyi G.S."/>
        </authorList>
    </citation>
    <scope>NUCLEOTIDE SEQUENCE [LARGE SCALE GENOMIC DNA]</scope>
    <source>
        <strain evidence="2 3">ZS-1/3</strain>
    </source>
</reference>
<comment type="caution">
    <text evidence="2">The sequence shown here is derived from an EMBL/GenBank/DDBJ whole genome shotgun (WGS) entry which is preliminary data.</text>
</comment>
<gene>
    <name evidence="2" type="ORF">HK107_15040</name>
</gene>
<evidence type="ECO:0000313" key="3">
    <source>
        <dbReference type="Proteomes" id="UP000536835"/>
    </source>
</evidence>
<dbReference type="AlphaFoldDB" id="A0A7Y3W6U4"/>
<accession>A0A7Y3W6U4</accession>
<sequence>MRFATLIVAALALAACASSIKPVPETGAFGVKYVEIDGDYFVKVEKVGVSQAVTVMDSNHSDRGQWKRRDWEAYADTLFPADELSFEALRQLRGSNLVPGGLVSPTPKTIPPCDTTNDPTYAKQQTRTVRLAKKRQRLAGDVTMVTTCLLHKGLSPGQYEGIHKRPNPYRFPTRYETIIDLDRDDKAEQRNVRIRNVKKAMVVEFLKRETSIPKKVRQQLELALDRM</sequence>
<protein>
    <recommendedName>
        <fullName evidence="4">Lipoprotein</fullName>
    </recommendedName>
</protein>